<reference evidence="2 3" key="1">
    <citation type="journal article" date="2014" name="Genome Announc.">
        <title>Draft Genome Sequence of the Antitrypanosomally Active Sponge-Associated Bacterium Actinokineospora sp. Strain EG49.</title>
        <authorList>
            <person name="Harjes J."/>
            <person name="Ryu T."/>
            <person name="Abdelmohsen U.R."/>
            <person name="Moitinho-Silva L."/>
            <person name="Horn H."/>
            <person name="Ravasi T."/>
            <person name="Hentschel U."/>
        </authorList>
    </citation>
    <scope>NUCLEOTIDE SEQUENCE [LARGE SCALE GENOMIC DNA]</scope>
    <source>
        <strain evidence="2 3">EG49</strain>
    </source>
</reference>
<dbReference type="Gene3D" id="3.30.1050.10">
    <property type="entry name" value="SCP2 sterol-binding domain"/>
    <property type="match status" value="1"/>
</dbReference>
<gene>
    <name evidence="2" type="ORF">UO65_6362</name>
</gene>
<protein>
    <submittedName>
        <fullName evidence="2">Sterol-binding</fullName>
    </submittedName>
</protein>
<evidence type="ECO:0000313" key="2">
    <source>
        <dbReference type="EMBL" id="EWC58470.1"/>
    </source>
</evidence>
<feature type="domain" description="SCP2" evidence="1">
    <location>
        <begin position="106"/>
        <end position="198"/>
    </location>
</feature>
<evidence type="ECO:0000313" key="3">
    <source>
        <dbReference type="Proteomes" id="UP000019277"/>
    </source>
</evidence>
<dbReference type="eggNOG" id="COG3255">
    <property type="taxonomic scope" value="Bacteria"/>
</dbReference>
<comment type="caution">
    <text evidence="2">The sequence shown here is derived from an EMBL/GenBank/DDBJ whole genome shotgun (WGS) entry which is preliminary data.</text>
</comment>
<dbReference type="EMBL" id="AYXG01000241">
    <property type="protein sequence ID" value="EWC58470.1"/>
    <property type="molecule type" value="Genomic_DNA"/>
</dbReference>
<organism evidence="2 3">
    <name type="scientific">Actinokineospora spheciospongiae</name>
    <dbReference type="NCBI Taxonomy" id="909613"/>
    <lineage>
        <taxon>Bacteria</taxon>
        <taxon>Bacillati</taxon>
        <taxon>Actinomycetota</taxon>
        <taxon>Actinomycetes</taxon>
        <taxon>Pseudonocardiales</taxon>
        <taxon>Pseudonocardiaceae</taxon>
        <taxon>Actinokineospora</taxon>
    </lineage>
</organism>
<dbReference type="InterPro" id="IPR036527">
    <property type="entry name" value="SCP2_sterol-bd_dom_sf"/>
</dbReference>
<proteinExistence type="predicted"/>
<accession>W7ICG4</accession>
<dbReference type="OrthoDB" id="5243187at2"/>
<sequence length="202" mass="22135">MTGSRRRRGEKWHRLEPTAVVDLDGFAATIDPTRLDPDQFVQLIATLDMLGTAGTGIELAGMSTETFAHFFARTSTDQLEALMAHPRLRHVVFDEVFRRMSAHLDLTKAADLRAVVHWRFTGGSGEGGYDRFETVIARGTCTTADIPTADPRVTITADPPDFLRAVTGGATLPKLFISGKVKVRGDIAFAATLTNYFDLPQV</sequence>
<dbReference type="Proteomes" id="UP000019277">
    <property type="component" value="Unassembled WGS sequence"/>
</dbReference>
<dbReference type="RefSeq" id="WP_084176421.1">
    <property type="nucleotide sequence ID" value="NZ_AYXG01000241.1"/>
</dbReference>
<dbReference type="AlphaFoldDB" id="W7ICG4"/>
<dbReference type="STRING" id="909613.UO65_6362"/>
<dbReference type="InterPro" id="IPR003033">
    <property type="entry name" value="SCP2_sterol-bd_dom"/>
</dbReference>
<keyword evidence="3" id="KW-1185">Reference proteome</keyword>
<dbReference type="SUPFAM" id="SSF55718">
    <property type="entry name" value="SCP-like"/>
    <property type="match status" value="1"/>
</dbReference>
<name>W7ICG4_9PSEU</name>
<evidence type="ECO:0000259" key="1">
    <source>
        <dbReference type="Pfam" id="PF02036"/>
    </source>
</evidence>
<dbReference type="Pfam" id="PF02036">
    <property type="entry name" value="SCP2"/>
    <property type="match status" value="1"/>
</dbReference>